<dbReference type="GO" id="GO:0050661">
    <property type="term" value="F:NADP binding"/>
    <property type="evidence" value="ECO:0007669"/>
    <property type="project" value="InterPro"/>
</dbReference>
<dbReference type="Gene3D" id="3.40.50.720">
    <property type="entry name" value="NAD(P)-binding Rossmann-like Domain"/>
    <property type="match status" value="1"/>
</dbReference>
<dbReference type="CDD" id="cd18130">
    <property type="entry name" value="ASADH_C_arch_fung_like"/>
    <property type="match status" value="1"/>
</dbReference>
<keyword evidence="2" id="KW-0521">NADP</keyword>
<dbReference type="Proteomes" id="UP000008305">
    <property type="component" value="Chromosome"/>
</dbReference>
<name>A0AA34WID4_CHLPE</name>
<dbReference type="PANTHER" id="PTHR46718:SF1">
    <property type="entry name" value="ASPARTATE-SEMIALDEHYDE DEHYDROGENASE"/>
    <property type="match status" value="1"/>
</dbReference>
<feature type="domain" description="Semialdehyde dehydrogenase NAD-binding" evidence="5">
    <location>
        <begin position="2"/>
        <end position="126"/>
    </location>
</feature>
<evidence type="ECO:0000259" key="5">
    <source>
        <dbReference type="SMART" id="SM00859"/>
    </source>
</evidence>
<evidence type="ECO:0000256" key="3">
    <source>
        <dbReference type="ARBA" id="ARBA00023002"/>
    </source>
</evidence>
<dbReference type="KEGG" id="cpm:G5S_1095"/>
<evidence type="ECO:0000313" key="7">
    <source>
        <dbReference type="Proteomes" id="UP000008305"/>
    </source>
</evidence>
<feature type="active site" description="Acyl-thioester intermediate" evidence="4">
    <location>
        <position position="141"/>
    </location>
</feature>
<protein>
    <submittedName>
        <fullName evidence="6">Aspartate-semialdehyde dehydrogenase</fullName>
        <ecNumber evidence="6">1.2.1.11</ecNumber>
    </submittedName>
</protein>
<evidence type="ECO:0000256" key="1">
    <source>
        <dbReference type="ARBA" id="ARBA00010584"/>
    </source>
</evidence>
<dbReference type="AlphaFoldDB" id="A0AA34WID4"/>
<organism evidence="6 7">
    <name type="scientific">Chlamydia pecorum (strain ATCC VR-628 / DSM 29919 / E58)</name>
    <name type="common">Chlamydophila pecorum</name>
    <dbReference type="NCBI Taxonomy" id="331635"/>
    <lineage>
        <taxon>Bacteria</taxon>
        <taxon>Pseudomonadati</taxon>
        <taxon>Chlamydiota</taxon>
        <taxon>Chlamydiia</taxon>
        <taxon>Chlamydiales</taxon>
        <taxon>Chlamydiaceae</taxon>
        <taxon>Chlamydia/Chlamydophila group</taxon>
        <taxon>Chlamydia</taxon>
    </lineage>
</organism>
<keyword evidence="3 6" id="KW-0560">Oxidoreductase</keyword>
<dbReference type="InterPro" id="IPR051823">
    <property type="entry name" value="ASADH-related"/>
</dbReference>
<dbReference type="SMART" id="SM00859">
    <property type="entry name" value="Semialdhyde_dh"/>
    <property type="match status" value="1"/>
</dbReference>
<dbReference type="RefSeq" id="WP_013713086.1">
    <property type="nucleotide sequence ID" value="NC_015408.1"/>
</dbReference>
<dbReference type="NCBIfam" id="NF006416">
    <property type="entry name" value="PRK08664.1"/>
    <property type="match status" value="1"/>
</dbReference>
<evidence type="ECO:0000313" key="6">
    <source>
        <dbReference type="EMBL" id="AEB42008.1"/>
    </source>
</evidence>
<dbReference type="InterPro" id="IPR012280">
    <property type="entry name" value="Semialdhyde_DH_dimer_dom"/>
</dbReference>
<dbReference type="PANTHER" id="PTHR46718">
    <property type="entry name" value="ASPARTATE-SEMIALDEHYDE DEHYDROGENASE"/>
    <property type="match status" value="1"/>
</dbReference>
<keyword evidence="7" id="KW-1185">Reference proteome</keyword>
<dbReference type="EMBL" id="CP002608">
    <property type="protein sequence ID" value="AEB42008.1"/>
    <property type="molecule type" value="Genomic_DNA"/>
</dbReference>
<dbReference type="Gene3D" id="3.30.360.10">
    <property type="entry name" value="Dihydrodipicolinate Reductase, domain 2"/>
    <property type="match status" value="1"/>
</dbReference>
<dbReference type="Pfam" id="PF01118">
    <property type="entry name" value="Semialdhyde_dh"/>
    <property type="match status" value="1"/>
</dbReference>
<dbReference type="GO" id="GO:0051287">
    <property type="term" value="F:NAD binding"/>
    <property type="evidence" value="ECO:0007669"/>
    <property type="project" value="InterPro"/>
</dbReference>
<dbReference type="PIRSF" id="PIRSF000148">
    <property type="entry name" value="ASA_dh"/>
    <property type="match status" value="1"/>
</dbReference>
<dbReference type="InterPro" id="IPR000534">
    <property type="entry name" value="Semialdehyde_DH_NAD-bd"/>
</dbReference>
<dbReference type="GO" id="GO:0004073">
    <property type="term" value="F:aspartate-semialdehyde dehydrogenase activity"/>
    <property type="evidence" value="ECO:0007669"/>
    <property type="project" value="UniProtKB-EC"/>
</dbReference>
<sequence>MRVAILGATGLVGQKFIALLQKCNNWEVGEVVASEAKYGHPYHTACVWQEPLTPLPQAIGSLVIQTVEELQADIVVSFLPEKHAEILEAYCLSKGKTVFSNASAYRMHPYVPILIPELNKEHILLIEQQPFPGRIITNSNCCVSGVALALAPLRDFGLDHIHIVTLQSASGAGYPGVPSTDLLSNTIPFIAGEEEKILRETKKILGTPTQPLCCKISVSVHRVPVVYGHMFSLHISFLQPVDLEEIAMCYEKKNLEFPGTYQLYKDPRFPQARHHLTHDDMRVHIGPITYGGDTRTIKMNVLVHNLVRGAAGAVLANMEWYVQYCGGRHAFSCI</sequence>
<dbReference type="EC" id="1.2.1.11" evidence="6"/>
<dbReference type="Pfam" id="PF02774">
    <property type="entry name" value="Semialdhyde_dhC"/>
    <property type="match status" value="1"/>
</dbReference>
<proteinExistence type="inferred from homology"/>
<evidence type="ECO:0000256" key="4">
    <source>
        <dbReference type="PIRSR" id="PIRSR000148-1"/>
    </source>
</evidence>
<dbReference type="GO" id="GO:0009086">
    <property type="term" value="P:methionine biosynthetic process"/>
    <property type="evidence" value="ECO:0007669"/>
    <property type="project" value="TreeGrafter"/>
</dbReference>
<reference evidence="6 7" key="1">
    <citation type="journal article" date="2011" name="J. Bacteriol.">
        <title>Genome sequence of the obligate intracellular animal pathogen Chlamydia pecorum E58.</title>
        <authorList>
            <person name="Mojica S."/>
            <person name="Huot Creasy H."/>
            <person name="Daugherty S."/>
            <person name="Read T.D."/>
            <person name="Kim T."/>
            <person name="Kaltenboeck B."/>
            <person name="Bavoil P."/>
            <person name="Myers G.S."/>
        </authorList>
    </citation>
    <scope>NUCLEOTIDE SEQUENCE [LARGE SCALE GENOMIC DNA]</scope>
    <source>
        <strain evidence="6 7">E58</strain>
    </source>
</reference>
<dbReference type="InterPro" id="IPR005676">
    <property type="entry name" value="Asp_semi-ald_DH_pep-lack"/>
</dbReference>
<dbReference type="NCBIfam" id="TIGR00978">
    <property type="entry name" value="asd_EA"/>
    <property type="match status" value="1"/>
</dbReference>
<evidence type="ECO:0000256" key="2">
    <source>
        <dbReference type="ARBA" id="ARBA00022857"/>
    </source>
</evidence>
<gene>
    <name evidence="6" type="primary">asd</name>
    <name evidence="6" type="ordered locus">G5S_1095</name>
</gene>
<dbReference type="SUPFAM" id="SSF55347">
    <property type="entry name" value="Glyceraldehyde-3-phosphate dehydrogenase-like, C-terminal domain"/>
    <property type="match status" value="1"/>
</dbReference>
<feature type="active site" description="Proton acceptor" evidence="4">
    <location>
        <position position="229"/>
    </location>
</feature>
<dbReference type="GO" id="GO:0046983">
    <property type="term" value="F:protein dimerization activity"/>
    <property type="evidence" value="ECO:0007669"/>
    <property type="project" value="InterPro"/>
</dbReference>
<dbReference type="GO" id="GO:0009088">
    <property type="term" value="P:threonine biosynthetic process"/>
    <property type="evidence" value="ECO:0007669"/>
    <property type="project" value="UniProtKB-ARBA"/>
</dbReference>
<dbReference type="SUPFAM" id="SSF51735">
    <property type="entry name" value="NAD(P)-binding Rossmann-fold domains"/>
    <property type="match status" value="1"/>
</dbReference>
<dbReference type="CDD" id="cd02315">
    <property type="entry name" value="ScASADH_like_N"/>
    <property type="match status" value="1"/>
</dbReference>
<comment type="similarity">
    <text evidence="1">Belongs to the aspartate-semialdehyde dehydrogenase family.</text>
</comment>
<dbReference type="InterPro" id="IPR036291">
    <property type="entry name" value="NAD(P)-bd_dom_sf"/>
</dbReference>
<accession>A0AA34WID4</accession>